<sequence length="215" mass="24655">METFKANMSAVNVCILYSLMVARIAKGYSTADVSFLMGYPDDFIKSREELIGTAFTMSDIQRYHNALEVDGLTGIIFSDLNKKEFSDYQLVKTTEQEVIHHEMFEIQQDKTLKPVFHLFEENPEYKKIKYSNSHQTATKETVGILNLLFEGSLFLSRETPLSIYLRCQSISGSSLNPMHVQTALQDMTKKKGYPKLKRINTKDYGCLYEKAFAKI</sequence>
<protein>
    <submittedName>
        <fullName evidence="1">Uncharacterized protein</fullName>
    </submittedName>
</protein>
<dbReference type="AlphaFoldDB" id="A0AAE6JCA3"/>
<evidence type="ECO:0000313" key="4">
    <source>
        <dbReference type="Proteomes" id="UP000663940"/>
    </source>
</evidence>
<dbReference type="EMBL" id="CP043451">
    <property type="protein sequence ID" value="QEM03054.1"/>
    <property type="molecule type" value="Genomic_DNA"/>
</dbReference>
<gene>
    <name evidence="1" type="ORF">DIU31_005790</name>
    <name evidence="2" type="ORF">J3L21_21935</name>
</gene>
<reference evidence="1 3" key="1">
    <citation type="submission" date="2019-08" db="EMBL/GenBank/DDBJ databases">
        <title>Comparative genome analysis confer to the adaptation heavy metal polluted environment.</title>
        <authorList>
            <person name="Li Y."/>
        </authorList>
    </citation>
    <scope>NUCLEOTIDE SEQUENCE [LARGE SCALE GENOMIC DNA]</scope>
    <source>
        <strain evidence="1 3">P2</strain>
    </source>
</reference>
<name>A0AAE6JCA3_9SPHI</name>
<evidence type="ECO:0000313" key="2">
    <source>
        <dbReference type="EMBL" id="QTE48198.1"/>
    </source>
</evidence>
<evidence type="ECO:0000313" key="1">
    <source>
        <dbReference type="EMBL" id="QEM03054.1"/>
    </source>
</evidence>
<keyword evidence="4" id="KW-1185">Reference proteome</keyword>
<dbReference type="RefSeq" id="WP_146752303.1">
    <property type="nucleotide sequence ID" value="NZ_CP043451.1"/>
</dbReference>
<evidence type="ECO:0000313" key="3">
    <source>
        <dbReference type="Proteomes" id="UP000250557"/>
    </source>
</evidence>
<dbReference type="EMBL" id="CP071880">
    <property type="protein sequence ID" value="QTE48198.1"/>
    <property type="molecule type" value="Genomic_DNA"/>
</dbReference>
<accession>A0AAE6JCA3</accession>
<dbReference type="Proteomes" id="UP000663940">
    <property type="component" value="Chromosome"/>
</dbReference>
<reference evidence="2 4" key="2">
    <citation type="submission" date="2021-03" db="EMBL/GenBank/DDBJ databases">
        <title>Mucilaginibacter strains isolated from gold and copper mining confer multi heavy-metal resistance.</title>
        <authorList>
            <person name="Li Y."/>
        </authorList>
    </citation>
    <scope>NUCLEOTIDE SEQUENCE [LARGE SCALE GENOMIC DNA]</scope>
    <source>
        <strain evidence="2 4">P2-4</strain>
    </source>
</reference>
<organism evidence="1 3">
    <name type="scientific">Mucilaginibacter rubeus</name>
    <dbReference type="NCBI Taxonomy" id="2027860"/>
    <lineage>
        <taxon>Bacteria</taxon>
        <taxon>Pseudomonadati</taxon>
        <taxon>Bacteroidota</taxon>
        <taxon>Sphingobacteriia</taxon>
        <taxon>Sphingobacteriales</taxon>
        <taxon>Sphingobacteriaceae</taxon>
        <taxon>Mucilaginibacter</taxon>
    </lineage>
</organism>
<dbReference type="Proteomes" id="UP000250557">
    <property type="component" value="Chromosome"/>
</dbReference>
<proteinExistence type="predicted"/>